<accession>A0AAD1Z0T5</accession>
<dbReference type="InterPro" id="IPR040265">
    <property type="entry name" value="CHUP1/IPGA1-like"/>
</dbReference>
<evidence type="ECO:0000256" key="1">
    <source>
        <dbReference type="ARBA" id="ARBA00023054"/>
    </source>
</evidence>
<evidence type="ECO:0008006" key="5">
    <source>
        <dbReference type="Google" id="ProtNLM"/>
    </source>
</evidence>
<keyword evidence="1" id="KW-0175">Coiled coil</keyword>
<reference evidence="3" key="1">
    <citation type="submission" date="2023-05" db="EMBL/GenBank/DDBJ databases">
        <authorList>
            <person name="Huff M."/>
        </authorList>
    </citation>
    <scope>NUCLEOTIDE SEQUENCE</scope>
</reference>
<sequence>MLEDMIKLARERLYDTTDEDVETRAYSFPVDAFEKALSESYSDNIVSFSSFPETPTSVLPEIRDVQTMGVKTSYSPSLLLPRRVQAVRKLNPIDLKHLSLHIFPHAVDRDSRYSIQLSKKHEEEHPEIEATWHSEVNAVGRDEVVEYCEKTEDADKIYEVIGDAPEISVKEHSAPGPPPLSPVSPKNKAMFQIPPPPSLASRNTMSLPPSPSPPPLPPPLPFTSGNPACPPPPPPPMTSRNGVPVPPAIGASPPPPGLAGANNFCPKKAATKLKRSSQMGNLFRLLKGKIEGSSLEGKSSGRKGKFGTSAGGKKGMADALAEMTKRSAYFQQIEEDVKNHTKSINEVKAAITSFQTSDMAELIKFHQYVESHLEKLTDETKVLTRFEDFPTKKLEALRMAAALYSKLDLVANTLQNWPVVSPFGQLLDKVEKYYNKIKGEIDTLEQTKDDDSKKFRSHKINFDFSILVCIKELMVDVSSSCMELALKENRDSKAKEKEEFRTQGRKNGSAEMLWKAFQFAFRVYTFAGGQDDRADKLAKELAHEIETDSHQ</sequence>
<evidence type="ECO:0000313" key="3">
    <source>
        <dbReference type="EMBL" id="CAI9760203.1"/>
    </source>
</evidence>
<feature type="compositionally biased region" description="Pro residues" evidence="2">
    <location>
        <begin position="208"/>
        <end position="221"/>
    </location>
</feature>
<dbReference type="EMBL" id="OU503039">
    <property type="protein sequence ID" value="CAI9760203.1"/>
    <property type="molecule type" value="Genomic_DNA"/>
</dbReference>
<gene>
    <name evidence="3" type="ORF">FPE_LOCUS7633</name>
</gene>
<name>A0AAD1Z0T5_9LAMI</name>
<organism evidence="3 4">
    <name type="scientific">Fraxinus pennsylvanica</name>
    <dbReference type="NCBI Taxonomy" id="56036"/>
    <lineage>
        <taxon>Eukaryota</taxon>
        <taxon>Viridiplantae</taxon>
        <taxon>Streptophyta</taxon>
        <taxon>Embryophyta</taxon>
        <taxon>Tracheophyta</taxon>
        <taxon>Spermatophyta</taxon>
        <taxon>Magnoliopsida</taxon>
        <taxon>eudicotyledons</taxon>
        <taxon>Gunneridae</taxon>
        <taxon>Pentapetalae</taxon>
        <taxon>asterids</taxon>
        <taxon>lamiids</taxon>
        <taxon>Lamiales</taxon>
        <taxon>Oleaceae</taxon>
        <taxon>Oleeae</taxon>
        <taxon>Fraxinus</taxon>
    </lineage>
</organism>
<feature type="compositionally biased region" description="Pro residues" evidence="2">
    <location>
        <begin position="228"/>
        <end position="237"/>
    </location>
</feature>
<feature type="region of interest" description="Disordered" evidence="2">
    <location>
        <begin position="293"/>
        <end position="313"/>
    </location>
</feature>
<dbReference type="AlphaFoldDB" id="A0AAD1Z0T5"/>
<keyword evidence="4" id="KW-1185">Reference proteome</keyword>
<evidence type="ECO:0000313" key="4">
    <source>
        <dbReference type="Proteomes" id="UP000834106"/>
    </source>
</evidence>
<dbReference type="PANTHER" id="PTHR31342:SF16">
    <property type="entry name" value="TALIN_MIDDLE DOMAIN-CONTAINING PROTEIN"/>
    <property type="match status" value="1"/>
</dbReference>
<feature type="compositionally biased region" description="Pro residues" evidence="2">
    <location>
        <begin position="244"/>
        <end position="255"/>
    </location>
</feature>
<dbReference type="Proteomes" id="UP000834106">
    <property type="component" value="Chromosome 4"/>
</dbReference>
<proteinExistence type="predicted"/>
<protein>
    <recommendedName>
        <fullName evidence="5">Hydroxyproline-rich glycoprotein family protein</fullName>
    </recommendedName>
</protein>
<dbReference type="PANTHER" id="PTHR31342">
    <property type="entry name" value="PROTEIN CHUP1, CHLOROPLASTIC"/>
    <property type="match status" value="1"/>
</dbReference>
<feature type="region of interest" description="Disordered" evidence="2">
    <location>
        <begin position="169"/>
        <end position="255"/>
    </location>
</feature>
<evidence type="ECO:0000256" key="2">
    <source>
        <dbReference type="SAM" id="MobiDB-lite"/>
    </source>
</evidence>